<dbReference type="PANTHER" id="PTHR11785:SF512">
    <property type="entry name" value="SOBREMESA, ISOFORM B"/>
    <property type="match status" value="1"/>
</dbReference>
<dbReference type="RefSeq" id="WP_030005315.1">
    <property type="nucleotide sequence ID" value="NC_022549.1"/>
</dbReference>
<feature type="transmembrane region" description="Helical" evidence="5">
    <location>
        <begin position="194"/>
        <end position="216"/>
    </location>
</feature>
<dbReference type="InterPro" id="IPR050598">
    <property type="entry name" value="AminoAcid_Transporter"/>
</dbReference>
<dbReference type="STRING" id="61635.BN85314340"/>
<dbReference type="Pfam" id="PF13520">
    <property type="entry name" value="AA_permease_2"/>
    <property type="match status" value="1"/>
</dbReference>
<evidence type="ECO:0000256" key="2">
    <source>
        <dbReference type="ARBA" id="ARBA00022692"/>
    </source>
</evidence>
<dbReference type="EMBL" id="FO681348">
    <property type="protein sequence ID" value="CCV66455.1"/>
    <property type="molecule type" value="Genomic_DNA"/>
</dbReference>
<dbReference type="PIRSF" id="PIRSF006060">
    <property type="entry name" value="AA_transporter"/>
    <property type="match status" value="1"/>
</dbReference>
<dbReference type="PANTHER" id="PTHR11785">
    <property type="entry name" value="AMINO ACID TRANSPORTER"/>
    <property type="match status" value="1"/>
</dbReference>
<dbReference type="Proteomes" id="UP000032737">
    <property type="component" value="Chromosome"/>
</dbReference>
<evidence type="ECO:0000256" key="3">
    <source>
        <dbReference type="ARBA" id="ARBA00022989"/>
    </source>
</evidence>
<evidence type="ECO:0000313" key="6">
    <source>
        <dbReference type="EMBL" id="CCV66455.1"/>
    </source>
</evidence>
<proteinExistence type="predicted"/>
<keyword evidence="7" id="KW-1185">Reference proteome</keyword>
<accession>U4KPY3</accession>
<feature type="transmembrane region" description="Helical" evidence="5">
    <location>
        <begin position="7"/>
        <end position="26"/>
    </location>
</feature>
<evidence type="ECO:0000313" key="7">
    <source>
        <dbReference type="Proteomes" id="UP000032737"/>
    </source>
</evidence>
<dbReference type="HOGENOM" id="CLU_007946_3_4_14"/>
<feature type="transmembrane region" description="Helical" evidence="5">
    <location>
        <begin position="156"/>
        <end position="174"/>
    </location>
</feature>
<comment type="subcellular location">
    <subcellularLocation>
        <location evidence="1">Membrane</location>
        <topology evidence="1">Multi-pass membrane protein</topology>
    </subcellularLocation>
</comment>
<evidence type="ECO:0000256" key="1">
    <source>
        <dbReference type="ARBA" id="ARBA00004141"/>
    </source>
</evidence>
<protein>
    <submittedName>
        <fullName evidence="6">Amino acid permease-associated region</fullName>
    </submittedName>
</protein>
<organism evidence="6 7">
    <name type="scientific">Acholeplasma brassicae</name>
    <dbReference type="NCBI Taxonomy" id="61635"/>
    <lineage>
        <taxon>Bacteria</taxon>
        <taxon>Bacillati</taxon>
        <taxon>Mycoplasmatota</taxon>
        <taxon>Mollicutes</taxon>
        <taxon>Acholeplasmatales</taxon>
        <taxon>Acholeplasmataceae</taxon>
        <taxon>Acholeplasma</taxon>
    </lineage>
</organism>
<dbReference type="InterPro" id="IPR002293">
    <property type="entry name" value="AA/rel_permease1"/>
</dbReference>
<dbReference type="GO" id="GO:0015179">
    <property type="term" value="F:L-amino acid transmembrane transporter activity"/>
    <property type="evidence" value="ECO:0007669"/>
    <property type="project" value="TreeGrafter"/>
</dbReference>
<dbReference type="GO" id="GO:0016020">
    <property type="term" value="C:membrane"/>
    <property type="evidence" value="ECO:0007669"/>
    <property type="project" value="UniProtKB-SubCell"/>
</dbReference>
<keyword evidence="2 5" id="KW-0812">Transmembrane</keyword>
<feature type="transmembrane region" description="Helical" evidence="5">
    <location>
        <begin position="228"/>
        <end position="251"/>
    </location>
</feature>
<evidence type="ECO:0000256" key="4">
    <source>
        <dbReference type="ARBA" id="ARBA00023136"/>
    </source>
</evidence>
<feature type="transmembrane region" description="Helical" evidence="5">
    <location>
        <begin position="413"/>
        <end position="430"/>
    </location>
</feature>
<keyword evidence="4 5" id="KW-0472">Membrane</keyword>
<evidence type="ECO:0000256" key="5">
    <source>
        <dbReference type="SAM" id="Phobius"/>
    </source>
</evidence>
<keyword evidence="3 5" id="KW-1133">Transmembrane helix</keyword>
<name>U4KPY3_9MOLU</name>
<dbReference type="KEGG" id="abra:BN85314340"/>
<feature type="transmembrane region" description="Helical" evidence="5">
    <location>
        <begin position="279"/>
        <end position="304"/>
    </location>
</feature>
<feature type="transmembrane region" description="Helical" evidence="5">
    <location>
        <begin position="38"/>
        <end position="64"/>
    </location>
</feature>
<feature type="transmembrane region" description="Helical" evidence="5">
    <location>
        <begin position="390"/>
        <end position="407"/>
    </location>
</feature>
<feature type="transmembrane region" description="Helical" evidence="5">
    <location>
        <begin position="358"/>
        <end position="378"/>
    </location>
</feature>
<feature type="transmembrane region" description="Helical" evidence="5">
    <location>
        <begin position="85"/>
        <end position="108"/>
    </location>
</feature>
<dbReference type="AlphaFoldDB" id="U4KPY3"/>
<dbReference type="OrthoDB" id="384581at2"/>
<feature type="transmembrane region" description="Helical" evidence="5">
    <location>
        <begin position="128"/>
        <end position="149"/>
    </location>
</feature>
<dbReference type="Gene3D" id="1.20.1740.10">
    <property type="entry name" value="Amino acid/polyamine transporter I"/>
    <property type="match status" value="1"/>
</dbReference>
<sequence>MNKEKYGLLTAISMIVGIVIGSGIFFKADDILSAVEGNVILAILAIVTGGLIMLFGAYSVSFIAGKNVKSSVLIDYVELGYGKRVAYYVGLFASVVYFPSLVSIVSYVSANYTIALFHMDSNDVWLLSFIYLLLSYVFNYVSPLLAGYFQVSTMMIKLIPVALVFIFGLIYGQTSGTLYENLSSSSMASGGGGFALALLSTAFLYDGWIVSTSINSEIKNPKKNMPKALVIGSTIVILAYVGYYAGLFGVLNVDEFLFHQDQSVFIAVERLFGQISSRFLMVFVVISCIGTLNGLSLASIRGLYQVYARFNEKTKMINVSQSNGMPKTSFMFSMAASLVYLAVFYGNELDLYNGVFDLAELSVGFLYLVYAMIYIYIIRHEKSLSKIKRFIFPIGALIGSGFILFATTMKYGFWMFLSFNFVILLIGYVVKKHYRLTFKEEM</sequence>
<feature type="transmembrane region" description="Helical" evidence="5">
    <location>
        <begin position="325"/>
        <end position="346"/>
    </location>
</feature>
<reference evidence="6 7" key="1">
    <citation type="journal article" date="2013" name="J. Mol. Microbiol. Biotechnol.">
        <title>Analysis of the Complete Genomes of Acholeplasma brassicae , A. palmae and A. laidlawii and Their Comparison to the Obligate Parasites from ' Candidatus Phytoplasma'.</title>
        <authorList>
            <person name="Kube M."/>
            <person name="Siewert C."/>
            <person name="Migdoll A.M."/>
            <person name="Duduk B."/>
            <person name="Holz S."/>
            <person name="Rabus R."/>
            <person name="Seemuller E."/>
            <person name="Mitrovic J."/>
            <person name="Muller I."/>
            <person name="Buttner C."/>
            <person name="Reinhardt R."/>
        </authorList>
    </citation>
    <scope>NUCLEOTIDE SEQUENCE [LARGE SCALE GENOMIC DNA]</scope>
    <source>
        <strain evidence="7">0502</strain>
    </source>
</reference>
<gene>
    <name evidence="6" type="ORF">BN85314340</name>
</gene>